<dbReference type="OrthoDB" id="2330at2"/>
<dbReference type="GO" id="GO:0016020">
    <property type="term" value="C:membrane"/>
    <property type="evidence" value="ECO:0007669"/>
    <property type="project" value="InterPro"/>
</dbReference>
<feature type="transmembrane region" description="Helical" evidence="1">
    <location>
        <begin position="122"/>
        <end position="138"/>
    </location>
</feature>
<feature type="transmembrane region" description="Helical" evidence="1">
    <location>
        <begin position="280"/>
        <end position="297"/>
    </location>
</feature>
<dbReference type="InterPro" id="IPR037185">
    <property type="entry name" value="EmrE-like"/>
</dbReference>
<keyword evidence="1" id="KW-0812">Transmembrane</keyword>
<gene>
    <name evidence="3" type="ORF">TheveDRAFT_1676</name>
</gene>
<evidence type="ECO:0000256" key="1">
    <source>
        <dbReference type="SAM" id="Phobius"/>
    </source>
</evidence>
<proteinExistence type="predicted"/>
<dbReference type="RefSeq" id="WP_006584288.1">
    <property type="nucleotide sequence ID" value="NZ_CM001377.1"/>
</dbReference>
<protein>
    <submittedName>
        <fullName evidence="3">Putative membrane protein</fullName>
    </submittedName>
</protein>
<name>H0UQN0_9BACT</name>
<feature type="transmembrane region" description="Helical" evidence="1">
    <location>
        <begin position="225"/>
        <end position="248"/>
    </location>
</feature>
<dbReference type="Gene3D" id="1.10.3730.20">
    <property type="match status" value="2"/>
</dbReference>
<evidence type="ECO:0000313" key="3">
    <source>
        <dbReference type="EMBL" id="EHM10794.1"/>
    </source>
</evidence>
<dbReference type="PANTHER" id="PTHR22911">
    <property type="entry name" value="ACYL-MALONYL CONDENSING ENZYME-RELATED"/>
    <property type="match status" value="1"/>
</dbReference>
<dbReference type="Pfam" id="PF00892">
    <property type="entry name" value="EamA"/>
    <property type="match status" value="2"/>
</dbReference>
<feature type="domain" description="EamA" evidence="2">
    <location>
        <begin position="4"/>
        <end position="138"/>
    </location>
</feature>
<evidence type="ECO:0000313" key="4">
    <source>
        <dbReference type="Proteomes" id="UP000005730"/>
    </source>
</evidence>
<sequence>MTLLGLFLGLVTACLWALSPILLKVGMRGVRREDINPMRSFGFLGGMTLIALASRSGGFVPSTLWAVPLVVVNVYLGNVLGDYLYFGAIKELGVSRAVAVGSSYPLMVMIVSSLWLGERPSIWHAGATLAIVAGLALLRMERSREEAEAYPLKGYVKALSASLCWGVSIPITKWLVTSGGFSPVGANWWRSLALFVIAWGMWFLGPGKQRSRRAALLKIPLKTWLVLNASGAVGLALGGYTFAVALRICPASLITPITASSPLITALAAVWFMKERLARHQWIGVGMVVLGSGVIGIL</sequence>
<dbReference type="SUPFAM" id="SSF103481">
    <property type="entry name" value="Multidrug resistance efflux transporter EmrE"/>
    <property type="match status" value="2"/>
</dbReference>
<reference evidence="3 4" key="1">
    <citation type="submission" date="2011-10" db="EMBL/GenBank/DDBJ databases">
        <title>The Noncontiguous Finished genome of Thermanaerovibrio velox DSM 12556.</title>
        <authorList>
            <consortium name="US DOE Joint Genome Institute (JGI-PGF)"/>
            <person name="Lucas S."/>
            <person name="Copeland A."/>
            <person name="Lapidus A."/>
            <person name="Glavina del Rio T."/>
            <person name="Dalin E."/>
            <person name="Tice H."/>
            <person name="Bruce D."/>
            <person name="Goodwin L."/>
            <person name="Pitluck S."/>
            <person name="Peters L."/>
            <person name="Mikhailova N."/>
            <person name="Teshima H."/>
            <person name="Kyrpides N."/>
            <person name="Mavromatis K."/>
            <person name="Ivanova N."/>
            <person name="Markowitz V."/>
            <person name="Cheng J.-F."/>
            <person name="Hugenholtz P."/>
            <person name="Woyke T."/>
            <person name="Wu D."/>
            <person name="Spring S."/>
            <person name="Brambilla E.-M."/>
            <person name="Klenk H.-P."/>
            <person name="Eisen J.A."/>
        </authorList>
    </citation>
    <scope>NUCLEOTIDE SEQUENCE [LARGE SCALE GENOMIC DNA]</scope>
    <source>
        <strain evidence="3 4">DSM 12556</strain>
    </source>
</reference>
<feature type="transmembrane region" description="Helical" evidence="1">
    <location>
        <begin position="6"/>
        <end position="26"/>
    </location>
</feature>
<feature type="domain" description="EamA" evidence="2">
    <location>
        <begin position="153"/>
        <end position="295"/>
    </location>
</feature>
<dbReference type="HOGENOM" id="CLU_082650_1_0_0"/>
<dbReference type="PANTHER" id="PTHR22911:SF137">
    <property type="entry name" value="SOLUTE CARRIER FAMILY 35 MEMBER G2-RELATED"/>
    <property type="match status" value="1"/>
</dbReference>
<accession>H0UQN0</accession>
<feature type="transmembrane region" description="Helical" evidence="1">
    <location>
        <begin position="158"/>
        <end position="176"/>
    </location>
</feature>
<dbReference type="eggNOG" id="COG0697">
    <property type="taxonomic scope" value="Bacteria"/>
</dbReference>
<feature type="transmembrane region" description="Helical" evidence="1">
    <location>
        <begin position="254"/>
        <end position="273"/>
    </location>
</feature>
<feature type="transmembrane region" description="Helical" evidence="1">
    <location>
        <begin position="38"/>
        <end position="58"/>
    </location>
</feature>
<keyword evidence="1" id="KW-1133">Transmembrane helix</keyword>
<evidence type="ECO:0000259" key="2">
    <source>
        <dbReference type="Pfam" id="PF00892"/>
    </source>
</evidence>
<keyword evidence="1" id="KW-0472">Membrane</keyword>
<dbReference type="InterPro" id="IPR000620">
    <property type="entry name" value="EamA_dom"/>
</dbReference>
<keyword evidence="4" id="KW-1185">Reference proteome</keyword>
<dbReference type="STRING" id="926567.TheveDRAFT_1676"/>
<feature type="transmembrane region" description="Helical" evidence="1">
    <location>
        <begin position="188"/>
        <end position="205"/>
    </location>
</feature>
<organism evidence="3 4">
    <name type="scientific">Thermanaerovibrio velox DSM 12556</name>
    <dbReference type="NCBI Taxonomy" id="926567"/>
    <lineage>
        <taxon>Bacteria</taxon>
        <taxon>Thermotogati</taxon>
        <taxon>Synergistota</taxon>
        <taxon>Synergistia</taxon>
        <taxon>Synergistales</taxon>
        <taxon>Synergistaceae</taxon>
        <taxon>Thermanaerovibrio</taxon>
    </lineage>
</organism>
<dbReference type="Proteomes" id="UP000005730">
    <property type="component" value="Chromosome"/>
</dbReference>
<feature type="transmembrane region" description="Helical" evidence="1">
    <location>
        <begin position="97"/>
        <end position="116"/>
    </location>
</feature>
<feature type="transmembrane region" description="Helical" evidence="1">
    <location>
        <begin position="64"/>
        <end position="85"/>
    </location>
</feature>
<dbReference type="EMBL" id="CM001377">
    <property type="protein sequence ID" value="EHM10794.1"/>
    <property type="molecule type" value="Genomic_DNA"/>
</dbReference>
<dbReference type="AlphaFoldDB" id="H0UQN0"/>